<dbReference type="PANTHER" id="PTHR37540:SF5">
    <property type="entry name" value="TRANSCRIPTION FACTOR DOMAIN-CONTAINING PROTEIN"/>
    <property type="match status" value="1"/>
</dbReference>
<dbReference type="HOGENOM" id="CLU_023254_0_2_1"/>
<dbReference type="OrthoDB" id="4158087at2759"/>
<accession>A0A0D2C2R4</accession>
<dbReference type="PANTHER" id="PTHR37540">
    <property type="entry name" value="TRANSCRIPTION FACTOR (ACR-2), PUTATIVE-RELATED-RELATED"/>
    <property type="match status" value="1"/>
</dbReference>
<gene>
    <name evidence="1" type="ORF">PV08_05104</name>
</gene>
<evidence type="ECO:0000313" key="1">
    <source>
        <dbReference type="EMBL" id="KIW17909.1"/>
    </source>
</evidence>
<name>A0A0D2C2R4_9EURO</name>
<dbReference type="GeneID" id="27332187"/>
<evidence type="ECO:0000313" key="2">
    <source>
        <dbReference type="Proteomes" id="UP000053328"/>
    </source>
</evidence>
<reference evidence="1 2" key="1">
    <citation type="submission" date="2015-01" db="EMBL/GenBank/DDBJ databases">
        <title>The Genome Sequence of Exophiala spinifera CBS89968.</title>
        <authorList>
            <consortium name="The Broad Institute Genomics Platform"/>
            <person name="Cuomo C."/>
            <person name="de Hoog S."/>
            <person name="Gorbushina A."/>
            <person name="Stielow B."/>
            <person name="Teixiera M."/>
            <person name="Abouelleil A."/>
            <person name="Chapman S.B."/>
            <person name="Priest M."/>
            <person name="Young S.K."/>
            <person name="Wortman J."/>
            <person name="Nusbaum C."/>
            <person name="Birren B."/>
        </authorList>
    </citation>
    <scope>NUCLEOTIDE SEQUENCE [LARGE SCALE GENOMIC DNA]</scope>
    <source>
        <strain evidence="1 2">CBS 89968</strain>
    </source>
</reference>
<organism evidence="1 2">
    <name type="scientific">Exophiala spinifera</name>
    <dbReference type="NCBI Taxonomy" id="91928"/>
    <lineage>
        <taxon>Eukaryota</taxon>
        <taxon>Fungi</taxon>
        <taxon>Dikarya</taxon>
        <taxon>Ascomycota</taxon>
        <taxon>Pezizomycotina</taxon>
        <taxon>Eurotiomycetes</taxon>
        <taxon>Chaetothyriomycetidae</taxon>
        <taxon>Chaetothyriales</taxon>
        <taxon>Herpotrichiellaceae</taxon>
        <taxon>Exophiala</taxon>
    </lineage>
</organism>
<dbReference type="STRING" id="91928.A0A0D2C2R4"/>
<sequence>MGCSIPMTSVQFVSANASDEEQQQTRRVIRRHVMLGKNRGRPPKNPRQPKIPGASILSNDTAVDGNYQIQSRIAPPISSDLSLLEFPDKVGLILREVTVRFCTTTSEYVHFLDPCVDFNTSDDSAVCLWSLFHDALYMNIMVFGAAAFTNIAFQQATSQPWRNGREDGMQHYGQALRLLRERLAEVEHPSSGLQTQGPSLYDTAVTVVLVFAMHALTIGNFNLARCHLLALSKLVTMRKEGLVSFRQRTKQMIELMRCDLSISLATGQLPVLLKGNTTISEIALQDDSILLGRPVIIEDFNLCQIWSSLDRFFGLINNASVRSSKLPDDLLRDTIYSVVYGLFHVSCVPGSQDELIRLTMLSFCSRTVLQWPIVRFPFPWLKSAAEKAIDRIMQRGLSIIDSKTRLWVLIIHGIAFTPQSPSDGDRLQQWLTVVGEHLDLTNWAIIRSAMRGYLWVDIICNEATRKLLEKFQVGRSRLEQLEE</sequence>
<evidence type="ECO:0008006" key="3">
    <source>
        <dbReference type="Google" id="ProtNLM"/>
    </source>
</evidence>
<proteinExistence type="predicted"/>
<dbReference type="VEuPathDB" id="FungiDB:PV08_05104"/>
<dbReference type="EMBL" id="KN847494">
    <property type="protein sequence ID" value="KIW17909.1"/>
    <property type="molecule type" value="Genomic_DNA"/>
</dbReference>
<dbReference type="AlphaFoldDB" id="A0A0D2C2R4"/>
<dbReference type="RefSeq" id="XP_016238125.1">
    <property type="nucleotide sequence ID" value="XM_016379448.1"/>
</dbReference>
<dbReference type="Proteomes" id="UP000053328">
    <property type="component" value="Unassembled WGS sequence"/>
</dbReference>
<keyword evidence="2" id="KW-1185">Reference proteome</keyword>
<protein>
    <recommendedName>
        <fullName evidence="3">Transcription factor domain-containing protein</fullName>
    </recommendedName>
</protein>